<protein>
    <recommendedName>
        <fullName evidence="9">Nudix hydrolase domain-containing protein</fullName>
    </recommendedName>
</protein>
<dbReference type="GO" id="GO:0010945">
    <property type="term" value="F:coenzyme A diphosphatase activity"/>
    <property type="evidence" value="ECO:0007669"/>
    <property type="project" value="InterPro"/>
</dbReference>
<evidence type="ECO:0000313" key="7">
    <source>
        <dbReference type="EMBL" id="BBO73399.1"/>
    </source>
</evidence>
<organism evidence="7 8">
    <name type="scientific">Desulfosarcina widdelii</name>
    <dbReference type="NCBI Taxonomy" id="947919"/>
    <lineage>
        <taxon>Bacteria</taxon>
        <taxon>Pseudomonadati</taxon>
        <taxon>Thermodesulfobacteriota</taxon>
        <taxon>Desulfobacteria</taxon>
        <taxon>Desulfobacterales</taxon>
        <taxon>Desulfosarcinaceae</taxon>
        <taxon>Desulfosarcina</taxon>
    </lineage>
</organism>
<dbReference type="KEGG" id="dwd:DSCW_08160"/>
<gene>
    <name evidence="7" type="ORF">DSCW_08160</name>
</gene>
<evidence type="ECO:0000313" key="8">
    <source>
        <dbReference type="Proteomes" id="UP000427769"/>
    </source>
</evidence>
<keyword evidence="3" id="KW-0479">Metal-binding</keyword>
<evidence type="ECO:0000256" key="6">
    <source>
        <dbReference type="ARBA" id="ARBA00023211"/>
    </source>
</evidence>
<evidence type="ECO:0000256" key="2">
    <source>
        <dbReference type="ARBA" id="ARBA00001946"/>
    </source>
</evidence>
<evidence type="ECO:0000256" key="1">
    <source>
        <dbReference type="ARBA" id="ARBA00001936"/>
    </source>
</evidence>
<proteinExistence type="predicted"/>
<reference evidence="7 8" key="1">
    <citation type="submission" date="2019-11" db="EMBL/GenBank/DDBJ databases">
        <title>Comparative genomics of hydrocarbon-degrading Desulfosarcina strains.</title>
        <authorList>
            <person name="Watanabe M."/>
            <person name="Kojima H."/>
            <person name="Fukui M."/>
        </authorList>
    </citation>
    <scope>NUCLEOTIDE SEQUENCE [LARGE SCALE GENOMIC DNA]</scope>
    <source>
        <strain evidence="7 8">PP31</strain>
    </source>
</reference>
<evidence type="ECO:0000256" key="5">
    <source>
        <dbReference type="ARBA" id="ARBA00022842"/>
    </source>
</evidence>
<comment type="cofactor">
    <cofactor evidence="1">
        <name>Mn(2+)</name>
        <dbReference type="ChEBI" id="CHEBI:29035"/>
    </cofactor>
</comment>
<sequence length="272" mass="31423">MFDIPSSTASFMRFVQDRFDRQPPEAFAFNENGDLGKISAVLFLLGPGIGGKPVLILNKRSRHVRQPGDLCCPGGGVQPKLDSFLARWLRLPAPPLSRWPKGFWWRRYREKDWTKLALLLATALREGFEEMRLNPLGVRFLGPMAAQRLVMFRRTIYPLVGWVPRQRLFFPNWEVEKIVRIPLASLLEADNYACCRISFRDITSCGPDIPYRDMPCFVHRDNGQRELLWGATYRLTERFLGTVFDYRPPAVDTLPVVPIRLDNRYLGNPTVR</sequence>
<dbReference type="Gene3D" id="3.90.79.10">
    <property type="entry name" value="Nucleoside Triphosphate Pyrophosphohydrolase"/>
    <property type="match status" value="1"/>
</dbReference>
<dbReference type="InterPro" id="IPR015797">
    <property type="entry name" value="NUDIX_hydrolase-like_dom_sf"/>
</dbReference>
<evidence type="ECO:0000256" key="4">
    <source>
        <dbReference type="ARBA" id="ARBA00022801"/>
    </source>
</evidence>
<keyword evidence="8" id="KW-1185">Reference proteome</keyword>
<dbReference type="PANTHER" id="PTHR12992:SF11">
    <property type="entry name" value="MITOCHONDRIAL COENZYME A DIPHOSPHATASE NUDT8"/>
    <property type="match status" value="1"/>
</dbReference>
<dbReference type="RefSeq" id="WP_155302510.1">
    <property type="nucleotide sequence ID" value="NZ_AP021875.1"/>
</dbReference>
<dbReference type="SUPFAM" id="SSF55811">
    <property type="entry name" value="Nudix"/>
    <property type="match status" value="1"/>
</dbReference>
<dbReference type="EMBL" id="AP021875">
    <property type="protein sequence ID" value="BBO73399.1"/>
    <property type="molecule type" value="Genomic_DNA"/>
</dbReference>
<dbReference type="AlphaFoldDB" id="A0A5K7YZH3"/>
<comment type="cofactor">
    <cofactor evidence="2">
        <name>Mg(2+)</name>
        <dbReference type="ChEBI" id="CHEBI:18420"/>
    </cofactor>
</comment>
<evidence type="ECO:0000256" key="3">
    <source>
        <dbReference type="ARBA" id="ARBA00022723"/>
    </source>
</evidence>
<dbReference type="Proteomes" id="UP000427769">
    <property type="component" value="Chromosome"/>
</dbReference>
<dbReference type="PANTHER" id="PTHR12992">
    <property type="entry name" value="NUDIX HYDROLASE"/>
    <property type="match status" value="1"/>
</dbReference>
<dbReference type="InterPro" id="IPR045121">
    <property type="entry name" value="CoAse"/>
</dbReference>
<keyword evidence="4" id="KW-0378">Hydrolase</keyword>
<keyword evidence="6" id="KW-0464">Manganese</keyword>
<keyword evidence="5" id="KW-0460">Magnesium</keyword>
<dbReference type="OrthoDB" id="9802805at2"/>
<accession>A0A5K7YZH3</accession>
<evidence type="ECO:0008006" key="9">
    <source>
        <dbReference type="Google" id="ProtNLM"/>
    </source>
</evidence>
<dbReference type="GO" id="GO:0046872">
    <property type="term" value="F:metal ion binding"/>
    <property type="evidence" value="ECO:0007669"/>
    <property type="project" value="UniProtKB-KW"/>
</dbReference>
<name>A0A5K7YZH3_9BACT</name>